<dbReference type="PROSITE" id="PS50043">
    <property type="entry name" value="HTH_LUXR_2"/>
    <property type="match status" value="1"/>
</dbReference>
<dbReference type="Gene3D" id="3.40.50.300">
    <property type="entry name" value="P-loop containing nucleotide triphosphate hydrolases"/>
    <property type="match status" value="1"/>
</dbReference>
<dbReference type="InterPro" id="IPR027417">
    <property type="entry name" value="P-loop_NTPase"/>
</dbReference>
<comment type="caution">
    <text evidence="6">The sequence shown here is derived from an EMBL/GenBank/DDBJ whole genome shotgun (WGS) entry which is preliminary data.</text>
</comment>
<dbReference type="SUPFAM" id="SSF46894">
    <property type="entry name" value="C-terminal effector domain of the bipartite response regulators"/>
    <property type="match status" value="1"/>
</dbReference>
<dbReference type="PRINTS" id="PR00038">
    <property type="entry name" value="HTHLUXR"/>
</dbReference>
<dbReference type="InterPro" id="IPR016032">
    <property type="entry name" value="Sig_transdc_resp-reg_C-effctor"/>
</dbReference>
<dbReference type="AlphaFoldDB" id="A0A852SK78"/>
<dbReference type="SUPFAM" id="SSF52540">
    <property type="entry name" value="P-loop containing nucleoside triphosphate hydrolases"/>
    <property type="match status" value="1"/>
</dbReference>
<evidence type="ECO:0000256" key="2">
    <source>
        <dbReference type="ARBA" id="ARBA00023125"/>
    </source>
</evidence>
<dbReference type="Gene3D" id="1.10.10.10">
    <property type="entry name" value="Winged helix-like DNA-binding domain superfamily/Winged helix DNA-binding domain"/>
    <property type="match status" value="1"/>
</dbReference>
<dbReference type="InterPro" id="IPR003593">
    <property type="entry name" value="AAA+_ATPase"/>
</dbReference>
<dbReference type="CDD" id="cd06170">
    <property type="entry name" value="LuxR_C_like"/>
    <property type="match status" value="1"/>
</dbReference>
<dbReference type="GO" id="GO:0006355">
    <property type="term" value="P:regulation of DNA-templated transcription"/>
    <property type="evidence" value="ECO:0007669"/>
    <property type="project" value="InterPro"/>
</dbReference>
<dbReference type="PANTHER" id="PTHR44688:SF16">
    <property type="entry name" value="DNA-BINDING TRANSCRIPTIONAL ACTIVATOR DEVR_DOSR"/>
    <property type="match status" value="1"/>
</dbReference>
<evidence type="ECO:0000259" key="5">
    <source>
        <dbReference type="PROSITE" id="PS50043"/>
    </source>
</evidence>
<keyword evidence="3" id="KW-0804">Transcription</keyword>
<dbReference type="RefSeq" id="WP_246306419.1">
    <property type="nucleotide sequence ID" value="NZ_BSEW01000001.1"/>
</dbReference>
<evidence type="ECO:0000313" key="6">
    <source>
        <dbReference type="EMBL" id="NYD69205.1"/>
    </source>
</evidence>
<dbReference type="InterPro" id="IPR036388">
    <property type="entry name" value="WH-like_DNA-bd_sf"/>
</dbReference>
<feature type="region of interest" description="Disordered" evidence="4">
    <location>
        <begin position="696"/>
        <end position="730"/>
    </location>
</feature>
<keyword evidence="7" id="KW-1185">Reference proteome</keyword>
<dbReference type="PANTHER" id="PTHR44688">
    <property type="entry name" value="DNA-BINDING TRANSCRIPTIONAL ACTIVATOR DEVR_DOSR"/>
    <property type="match status" value="1"/>
</dbReference>
<evidence type="ECO:0000256" key="4">
    <source>
        <dbReference type="SAM" id="MobiDB-lite"/>
    </source>
</evidence>
<dbReference type="Pfam" id="PF00196">
    <property type="entry name" value="GerE"/>
    <property type="match status" value="1"/>
</dbReference>
<protein>
    <submittedName>
        <fullName evidence="6">DNA-binding CsgD family transcriptional regulator</fullName>
    </submittedName>
</protein>
<dbReference type="GO" id="GO:0003677">
    <property type="term" value="F:DNA binding"/>
    <property type="evidence" value="ECO:0007669"/>
    <property type="project" value="UniProtKB-KW"/>
</dbReference>
<sequence>MPGTARRRVVGAPSEEVVGLDRDPTEIAELLATGGSVVIVGVPGSGKSHLARAVTAELRRRDLDPVVLRPGQRPPEGLGEHPAPGVPSLVLVVDDARSFDEPDLEAISRAAYTGRARVLLTAETDPCTQSSGLPPVLAQLWLDGVAVRHDLQLLDDVTADQLISCVVGDDVLDSVTRAVVTQRSAGNRMLLRELALDAAEAQRGGGHEPWETRRARAGSRLADALRTVVADYDEEQKLALALVGRLDGIEYSTLSRVVRPAVLDALIGRRVLRETGPHRLLHATAPIAQEADHRLPPGRVDTVVDELIGRMLTQPGVGTSEPVMRAAAAAWHSGSDSVPSPGEVDPVLRGRVLGTAAAAANAEGRAGLALDYVALGFAVDGHPGLNLEASRALARLHEIDEAYAQISRLDAATVPVPELRRLVRWWASMIAWNPAGQTIADIEEWLAAAGVTDRSVLCELDVQRAEECYLDLDWTGGERNALRVLAEPEAGTLARLRASVVAAMCAAQLGRGSDGLTMLARAERINRDPVTSRPVSLRTELVLICFQAFTGVIATSMPPHLDARLRFAVGVAAQRKDRSGLALAGIVSGVALGFAAGDDARAELEFGAAIDRIDRIEFAVFRPLVGDLRASALARLGRVAEARQVLDEIDIEQLRTHRLFRYSRHVAEYNIAVAAGEFGTAEAALVAAEAERVAGDATAGPSVTDRKRRQSLDRTIDTLAPAGRSESPAGRVLTEREHEIALLVARRLSNKEIAQQLYLSVRTVESHIYAARGKLGAGSRRELGDRVREQDARDRVADGRL</sequence>
<dbReference type="Proteomes" id="UP000549913">
    <property type="component" value="Unassembled WGS sequence"/>
</dbReference>
<evidence type="ECO:0000256" key="1">
    <source>
        <dbReference type="ARBA" id="ARBA00023015"/>
    </source>
</evidence>
<feature type="region of interest" description="Disordered" evidence="4">
    <location>
        <begin position="780"/>
        <end position="801"/>
    </location>
</feature>
<organism evidence="6 7">
    <name type="scientific">Herbiconiux flava</name>
    <dbReference type="NCBI Taxonomy" id="881268"/>
    <lineage>
        <taxon>Bacteria</taxon>
        <taxon>Bacillati</taxon>
        <taxon>Actinomycetota</taxon>
        <taxon>Actinomycetes</taxon>
        <taxon>Micrococcales</taxon>
        <taxon>Microbacteriaceae</taxon>
        <taxon>Herbiconiux</taxon>
    </lineage>
</organism>
<feature type="domain" description="HTH luxR-type" evidence="5">
    <location>
        <begin position="726"/>
        <end position="791"/>
    </location>
</feature>
<gene>
    <name evidence="6" type="ORF">BJ984_000363</name>
</gene>
<keyword evidence="2 6" id="KW-0238">DNA-binding</keyword>
<dbReference type="EMBL" id="JACCBM010000001">
    <property type="protein sequence ID" value="NYD69205.1"/>
    <property type="molecule type" value="Genomic_DNA"/>
</dbReference>
<reference evidence="6 7" key="1">
    <citation type="submission" date="2020-07" db="EMBL/GenBank/DDBJ databases">
        <title>Sequencing the genomes of 1000 actinobacteria strains.</title>
        <authorList>
            <person name="Klenk H.-P."/>
        </authorList>
    </citation>
    <scope>NUCLEOTIDE SEQUENCE [LARGE SCALE GENOMIC DNA]</scope>
    <source>
        <strain evidence="6 7">DSM 26474</strain>
    </source>
</reference>
<name>A0A852SK78_9MICO</name>
<accession>A0A852SK78</accession>
<keyword evidence="1" id="KW-0805">Transcription regulation</keyword>
<evidence type="ECO:0000256" key="3">
    <source>
        <dbReference type="ARBA" id="ARBA00023163"/>
    </source>
</evidence>
<dbReference type="SMART" id="SM00382">
    <property type="entry name" value="AAA"/>
    <property type="match status" value="1"/>
</dbReference>
<dbReference type="SMART" id="SM00421">
    <property type="entry name" value="HTH_LUXR"/>
    <property type="match status" value="1"/>
</dbReference>
<evidence type="ECO:0000313" key="7">
    <source>
        <dbReference type="Proteomes" id="UP000549913"/>
    </source>
</evidence>
<proteinExistence type="predicted"/>
<dbReference type="InterPro" id="IPR000792">
    <property type="entry name" value="Tscrpt_reg_LuxR_C"/>
</dbReference>